<evidence type="ECO:0000313" key="3">
    <source>
        <dbReference type="Proteomes" id="UP000255411"/>
    </source>
</evidence>
<evidence type="ECO:0000313" key="2">
    <source>
        <dbReference type="EMBL" id="AXJ13581.1"/>
    </source>
</evidence>
<dbReference type="EMBL" id="CP022601">
    <property type="protein sequence ID" value="AXJ13581.1"/>
    <property type="molecule type" value="Genomic_DNA"/>
</dbReference>
<gene>
    <name evidence="2" type="ORF">Sp14A_16720</name>
</gene>
<feature type="region of interest" description="Disordered" evidence="1">
    <location>
        <begin position="31"/>
        <end position="56"/>
    </location>
</feature>
<organism evidence="2 3">
    <name type="scientific">Streptococcus pluranimalium</name>
    <dbReference type="NCBI Taxonomy" id="82348"/>
    <lineage>
        <taxon>Bacteria</taxon>
        <taxon>Bacillati</taxon>
        <taxon>Bacillota</taxon>
        <taxon>Bacilli</taxon>
        <taxon>Lactobacillales</taxon>
        <taxon>Streptococcaceae</taxon>
        <taxon>Streptococcus</taxon>
    </lineage>
</organism>
<protein>
    <submittedName>
        <fullName evidence="2">Uncharacterized protein</fullName>
    </submittedName>
</protein>
<proteinExistence type="predicted"/>
<dbReference type="AlphaFoldDB" id="A0A345VLH9"/>
<feature type="compositionally biased region" description="Acidic residues" evidence="1">
    <location>
        <begin position="43"/>
        <end position="56"/>
    </location>
</feature>
<reference evidence="2 3" key="1">
    <citation type="submission" date="2017-07" db="EMBL/GenBank/DDBJ databases">
        <title>Streptococcus pluranimalium as cause of bovine abortion.</title>
        <authorList>
            <person name="Rodriguez Campos S."/>
            <person name="Gobeli Brawand S."/>
            <person name="Brodard I."/>
            <person name="Rychener L."/>
            <person name="Perreten V."/>
        </authorList>
    </citation>
    <scope>NUCLEOTIDE SEQUENCE [LARGE SCALE GENOMIC DNA]</scope>
    <source>
        <strain evidence="2 3">14A0014</strain>
    </source>
</reference>
<sequence>MIALILLLFSILKAIALIKVFSIFKPDPNAEAEEISSKTEDELRQEEDEAEDDSLF</sequence>
<name>A0A345VLH9_9STRE</name>
<dbReference type="Proteomes" id="UP000255411">
    <property type="component" value="Chromosome"/>
</dbReference>
<accession>A0A345VLH9</accession>
<evidence type="ECO:0000256" key="1">
    <source>
        <dbReference type="SAM" id="MobiDB-lite"/>
    </source>
</evidence>